<keyword evidence="2" id="KW-1185">Reference proteome</keyword>
<accession>A0A9N9IYR1</accession>
<evidence type="ECO:0000313" key="2">
    <source>
        <dbReference type="Proteomes" id="UP000789342"/>
    </source>
</evidence>
<name>A0A9N9IYR1_9GLOM</name>
<evidence type="ECO:0000313" key="1">
    <source>
        <dbReference type="EMBL" id="CAG8757323.1"/>
    </source>
</evidence>
<gene>
    <name evidence="1" type="ORF">AMORRO_LOCUS15686</name>
</gene>
<reference evidence="1" key="1">
    <citation type="submission" date="2021-06" db="EMBL/GenBank/DDBJ databases">
        <authorList>
            <person name="Kallberg Y."/>
            <person name="Tangrot J."/>
            <person name="Rosling A."/>
        </authorList>
    </citation>
    <scope>NUCLEOTIDE SEQUENCE</scope>
    <source>
        <strain evidence="1">CL551</strain>
    </source>
</reference>
<protein>
    <submittedName>
        <fullName evidence="1">9845_t:CDS:1</fullName>
    </submittedName>
</protein>
<dbReference type="AlphaFoldDB" id="A0A9N9IYR1"/>
<dbReference type="Proteomes" id="UP000789342">
    <property type="component" value="Unassembled WGS sequence"/>
</dbReference>
<organism evidence="1 2">
    <name type="scientific">Acaulospora morrowiae</name>
    <dbReference type="NCBI Taxonomy" id="94023"/>
    <lineage>
        <taxon>Eukaryota</taxon>
        <taxon>Fungi</taxon>
        <taxon>Fungi incertae sedis</taxon>
        <taxon>Mucoromycota</taxon>
        <taxon>Glomeromycotina</taxon>
        <taxon>Glomeromycetes</taxon>
        <taxon>Diversisporales</taxon>
        <taxon>Acaulosporaceae</taxon>
        <taxon>Acaulospora</taxon>
    </lineage>
</organism>
<proteinExistence type="predicted"/>
<feature type="non-terminal residue" evidence="1">
    <location>
        <position position="1"/>
    </location>
</feature>
<sequence length="50" mass="5641">ESRAKGKGKRDLKQEQTIYHKAILRKTKGGDNVGPTMIKTKIRKTESGKE</sequence>
<dbReference type="EMBL" id="CAJVPV010038825">
    <property type="protein sequence ID" value="CAG8757323.1"/>
    <property type="molecule type" value="Genomic_DNA"/>
</dbReference>
<comment type="caution">
    <text evidence="1">The sequence shown here is derived from an EMBL/GenBank/DDBJ whole genome shotgun (WGS) entry which is preliminary data.</text>
</comment>